<feature type="region of interest" description="Disordered" evidence="3">
    <location>
        <begin position="345"/>
        <end position="371"/>
    </location>
</feature>
<evidence type="ECO:0000313" key="6">
    <source>
        <dbReference type="EMBL" id="KAE9410484.1"/>
    </source>
</evidence>
<keyword evidence="2" id="KW-0677">Repeat</keyword>
<evidence type="ECO:0000256" key="5">
    <source>
        <dbReference type="SAM" id="SignalP"/>
    </source>
</evidence>
<feature type="transmembrane region" description="Helical" evidence="4">
    <location>
        <begin position="494"/>
        <end position="514"/>
    </location>
</feature>
<keyword evidence="7" id="KW-1185">Reference proteome</keyword>
<dbReference type="OrthoDB" id="10250130at2759"/>
<feature type="chain" id="PRO_5025394095" description="Galactose oxidase" evidence="5">
    <location>
        <begin position="22"/>
        <end position="949"/>
    </location>
</feature>
<evidence type="ECO:0000256" key="4">
    <source>
        <dbReference type="SAM" id="Phobius"/>
    </source>
</evidence>
<dbReference type="SUPFAM" id="SSF117281">
    <property type="entry name" value="Kelch motif"/>
    <property type="match status" value="1"/>
</dbReference>
<dbReference type="PANTHER" id="PTHR46093">
    <property type="entry name" value="ACYL-COA-BINDING DOMAIN-CONTAINING PROTEIN 5"/>
    <property type="match status" value="1"/>
</dbReference>
<evidence type="ECO:0000313" key="7">
    <source>
        <dbReference type="Proteomes" id="UP000799118"/>
    </source>
</evidence>
<keyword evidence="4" id="KW-1133">Transmembrane helix</keyword>
<gene>
    <name evidence="6" type="ORF">BT96DRAFT_1012018</name>
</gene>
<feature type="region of interest" description="Disordered" evidence="3">
    <location>
        <begin position="606"/>
        <end position="699"/>
    </location>
</feature>
<feature type="transmembrane region" description="Helical" evidence="4">
    <location>
        <begin position="526"/>
        <end position="554"/>
    </location>
</feature>
<keyword evidence="4" id="KW-0812">Transmembrane</keyword>
<accession>A0A6A4IQW2</accession>
<protein>
    <recommendedName>
        <fullName evidence="8">Galactose oxidase</fullName>
    </recommendedName>
</protein>
<evidence type="ECO:0000256" key="3">
    <source>
        <dbReference type="SAM" id="MobiDB-lite"/>
    </source>
</evidence>
<feature type="region of interest" description="Disordered" evidence="3">
    <location>
        <begin position="453"/>
        <end position="486"/>
    </location>
</feature>
<dbReference type="EMBL" id="ML769385">
    <property type="protein sequence ID" value="KAE9410484.1"/>
    <property type="molecule type" value="Genomic_DNA"/>
</dbReference>
<sequence length="949" mass="101656">MARSCFLRFILFSILCATVYSQFAVPPLQWLNVTNLLQGSASPIPLSNAVIGYDPSTSTVVIFGGESSGGAPQSTTYILDTQTLTWSSPVPPTGLTTTPSARSAAVSASDFAASNRQGFIVIGGKDIDNNPLSDVWEFDYGHQFWTQVNITPSTSPSARWGAAGGKDSRIQPINDPVLPGPNNTFYYAGGFDGTSLEPLSDVWRLSISGVLSSNNPNAVLGSWEQISFNNLHSLSAQDLAGTMVLDTVAVYGGCNTTSVTNNSCATQNVYSLDTDNQNSISATGCPAPRLGGVMSPNLNSASASTTQAMLLLGTFNTSLWSDDNGLESGEVAFWDVSANTWTRVIPSGDPGNSASNPSFPSPREGSAIVSSPSAMFGSTTGSYADTLIFGGRDASGNYLNELWVLRAYNGLVTSSSSKWTGYGDGTLETGVNASGTGVEVQFISGCASAISPGSSSSSSPSSTGSHPGSPTTTSKPSGGSRSTDTYDTSTTHKVLAPVSLALLFSGVVLGRAFSPFFNDSAFTARSMAICILMLLVCLGLGAAGLASAFTSISFNVTTTTLNRRSSSSSLHLRTAHGQAALAFFIALYGLLPLLWLFSKRAGHPSKPKIPKVGSEIISPSERQQIASVDTAEKLRPAQSSSRTPSRPSSPRQRTHSWSPSLFWRPSTDRRLSSDTDSHSSAEPRTAPNSAEPPRTFEVVNRPPRNRRLHSANLEHQAPALLRDVDWLQRRRSLNAVGELDYAITQAQRRRERELFAAHTNGALNPTTPLLRPSPQMPSAMGILLHVLLQSFILGLAVICLLILWSHSLIGFIVFLVLTLAYYLALVILAWKGRPNISILAVVLKRLRAEPPDSQSSQELNRYVPSQTPPLSAPDHYLFPTQGPYYHEPPFQAASTDLSHGAPRSVETEDDDEDEDEDARQHRIESEMGRREVVTVTTVPRRQLWIANPS</sequence>
<feature type="region of interest" description="Disordered" evidence="3">
    <location>
        <begin position="889"/>
        <end position="932"/>
    </location>
</feature>
<keyword evidence="4" id="KW-0472">Membrane</keyword>
<reference evidence="6" key="1">
    <citation type="journal article" date="2019" name="Environ. Microbiol.">
        <title>Fungal ecological strategies reflected in gene transcription - a case study of two litter decomposers.</title>
        <authorList>
            <person name="Barbi F."/>
            <person name="Kohler A."/>
            <person name="Barry K."/>
            <person name="Baskaran P."/>
            <person name="Daum C."/>
            <person name="Fauchery L."/>
            <person name="Ihrmark K."/>
            <person name="Kuo A."/>
            <person name="LaButti K."/>
            <person name="Lipzen A."/>
            <person name="Morin E."/>
            <person name="Grigoriev I.V."/>
            <person name="Henrissat B."/>
            <person name="Lindahl B."/>
            <person name="Martin F."/>
        </authorList>
    </citation>
    <scope>NUCLEOTIDE SEQUENCE</scope>
    <source>
        <strain evidence="6">JB14</strain>
    </source>
</reference>
<feature type="compositionally biased region" description="Basic and acidic residues" evidence="3">
    <location>
        <begin position="666"/>
        <end position="681"/>
    </location>
</feature>
<keyword evidence="5" id="KW-0732">Signal</keyword>
<feature type="signal peptide" evidence="5">
    <location>
        <begin position="1"/>
        <end position="21"/>
    </location>
</feature>
<feature type="transmembrane region" description="Helical" evidence="4">
    <location>
        <begin position="809"/>
        <end position="830"/>
    </location>
</feature>
<dbReference type="PANTHER" id="PTHR46093:SF3">
    <property type="entry name" value="ACYL-COA-BINDING DOMAIN-CONTAINING PROTEIN 4"/>
    <property type="match status" value="1"/>
</dbReference>
<dbReference type="AlphaFoldDB" id="A0A6A4IQW2"/>
<feature type="compositionally biased region" description="Low complexity" evidence="3">
    <location>
        <begin position="636"/>
        <end position="651"/>
    </location>
</feature>
<evidence type="ECO:0000256" key="2">
    <source>
        <dbReference type="ARBA" id="ARBA00022737"/>
    </source>
</evidence>
<evidence type="ECO:0000256" key="1">
    <source>
        <dbReference type="ARBA" id="ARBA00022441"/>
    </source>
</evidence>
<dbReference type="InterPro" id="IPR015915">
    <property type="entry name" value="Kelch-typ_b-propeller"/>
</dbReference>
<feature type="compositionally biased region" description="Acidic residues" evidence="3">
    <location>
        <begin position="907"/>
        <end position="917"/>
    </location>
</feature>
<feature type="transmembrane region" description="Helical" evidence="4">
    <location>
        <begin position="574"/>
        <end position="597"/>
    </location>
</feature>
<feature type="compositionally biased region" description="Basic and acidic residues" evidence="3">
    <location>
        <begin position="918"/>
        <end position="932"/>
    </location>
</feature>
<evidence type="ECO:0008006" key="8">
    <source>
        <dbReference type="Google" id="ProtNLM"/>
    </source>
</evidence>
<proteinExistence type="predicted"/>
<name>A0A6A4IQW2_9AGAR</name>
<dbReference type="Proteomes" id="UP000799118">
    <property type="component" value="Unassembled WGS sequence"/>
</dbReference>
<feature type="transmembrane region" description="Helical" evidence="4">
    <location>
        <begin position="782"/>
        <end position="803"/>
    </location>
</feature>
<organism evidence="6 7">
    <name type="scientific">Gymnopus androsaceus JB14</name>
    <dbReference type="NCBI Taxonomy" id="1447944"/>
    <lineage>
        <taxon>Eukaryota</taxon>
        <taxon>Fungi</taxon>
        <taxon>Dikarya</taxon>
        <taxon>Basidiomycota</taxon>
        <taxon>Agaricomycotina</taxon>
        <taxon>Agaricomycetes</taxon>
        <taxon>Agaricomycetidae</taxon>
        <taxon>Agaricales</taxon>
        <taxon>Marasmiineae</taxon>
        <taxon>Omphalotaceae</taxon>
        <taxon>Gymnopus</taxon>
    </lineage>
</organism>
<keyword evidence="1" id="KW-0880">Kelch repeat</keyword>
<dbReference type="Gene3D" id="2.120.10.80">
    <property type="entry name" value="Kelch-type beta propeller"/>
    <property type="match status" value="2"/>
</dbReference>